<dbReference type="AlphaFoldDB" id="A0A835VIK9"/>
<evidence type="ECO:0000313" key="5">
    <source>
        <dbReference type="Proteomes" id="UP000639772"/>
    </source>
</evidence>
<evidence type="ECO:0000313" key="2">
    <source>
        <dbReference type="EMBL" id="KAG0495584.1"/>
    </source>
</evidence>
<organism evidence="3 5">
    <name type="scientific">Vanilla planifolia</name>
    <name type="common">Vanilla</name>
    <dbReference type="NCBI Taxonomy" id="51239"/>
    <lineage>
        <taxon>Eukaryota</taxon>
        <taxon>Viridiplantae</taxon>
        <taxon>Streptophyta</taxon>
        <taxon>Embryophyta</taxon>
        <taxon>Tracheophyta</taxon>
        <taxon>Spermatophyta</taxon>
        <taxon>Magnoliopsida</taxon>
        <taxon>Liliopsida</taxon>
        <taxon>Asparagales</taxon>
        <taxon>Orchidaceae</taxon>
        <taxon>Vanilloideae</taxon>
        <taxon>Vanilleae</taxon>
        <taxon>Vanilla</taxon>
    </lineage>
</organism>
<proteinExistence type="predicted"/>
<accession>A0A835VIK9</accession>
<feature type="region of interest" description="Disordered" evidence="1">
    <location>
        <begin position="1"/>
        <end position="56"/>
    </location>
</feature>
<dbReference type="Proteomes" id="UP000636800">
    <property type="component" value="Chromosome 1"/>
</dbReference>
<reference evidence="4 5" key="1">
    <citation type="journal article" date="2020" name="Nat. Food">
        <title>A phased Vanilla planifolia genome enables genetic improvement of flavour and production.</title>
        <authorList>
            <person name="Hasing T."/>
            <person name="Tang H."/>
            <person name="Brym M."/>
            <person name="Khazi F."/>
            <person name="Huang T."/>
            <person name="Chambers A.H."/>
        </authorList>
    </citation>
    <scope>NUCLEOTIDE SEQUENCE [LARGE SCALE GENOMIC DNA]</scope>
    <source>
        <tissue evidence="3">Leaf</tissue>
    </source>
</reference>
<gene>
    <name evidence="2" type="ORF">HPP92_000275</name>
    <name evidence="3" type="ORF">HPP92_000299</name>
</gene>
<keyword evidence="4" id="KW-1185">Reference proteome</keyword>
<evidence type="ECO:0000313" key="3">
    <source>
        <dbReference type="EMBL" id="KAG0500227.1"/>
    </source>
</evidence>
<dbReference type="EMBL" id="JADCNM010000001">
    <property type="protein sequence ID" value="KAG0500227.1"/>
    <property type="molecule type" value="Genomic_DNA"/>
</dbReference>
<comment type="caution">
    <text evidence="3">The sequence shown here is derived from an EMBL/GenBank/DDBJ whole genome shotgun (WGS) entry which is preliminary data.</text>
</comment>
<evidence type="ECO:0000313" key="4">
    <source>
        <dbReference type="Proteomes" id="UP000636800"/>
    </source>
</evidence>
<name>A0A835VIK9_VANPL</name>
<dbReference type="EMBL" id="JADCNL010000001">
    <property type="protein sequence ID" value="KAG0495584.1"/>
    <property type="molecule type" value="Genomic_DNA"/>
</dbReference>
<evidence type="ECO:0000256" key="1">
    <source>
        <dbReference type="SAM" id="MobiDB-lite"/>
    </source>
</evidence>
<protein>
    <submittedName>
        <fullName evidence="3">Uncharacterized protein</fullName>
    </submittedName>
</protein>
<sequence>MASLKAEKPASSQTPLGLGNKANETKPKAPAKPTLKLDQKPRAPTKGKVVKAAGKN</sequence>
<dbReference type="Proteomes" id="UP000639772">
    <property type="component" value="Chromosome 1"/>
</dbReference>